<keyword evidence="8" id="KW-1185">Reference proteome</keyword>
<dbReference type="EMBL" id="JBAPLV010000005">
    <property type="protein sequence ID" value="MEI4278234.1"/>
    <property type="molecule type" value="Genomic_DNA"/>
</dbReference>
<accession>A0ABU8E602</accession>
<keyword evidence="2" id="KW-0436">Ligase</keyword>
<reference evidence="7 8" key="1">
    <citation type="submission" date="2024-03" db="EMBL/GenBank/DDBJ databases">
        <title>Draft genome sequence of Klenkia terrae.</title>
        <authorList>
            <person name="Duangmal K."/>
            <person name="Chantavorakit T."/>
        </authorList>
    </citation>
    <scope>NUCLEOTIDE SEQUENCE [LARGE SCALE GENOMIC DNA]</scope>
    <source>
        <strain evidence="7 8">JCM 17786</strain>
    </source>
</reference>
<dbReference type="PANTHER" id="PTHR18866">
    <property type="entry name" value="CARBOXYLASE:PYRUVATE/ACETYL-COA/PROPIONYL-COA CARBOXYLASE"/>
    <property type="match status" value="1"/>
</dbReference>
<dbReference type="Gene3D" id="3.40.50.20">
    <property type="match status" value="1"/>
</dbReference>
<name>A0ABU8E602_9ACTN</name>
<dbReference type="SUPFAM" id="SSF52440">
    <property type="entry name" value="PreATP-grasp domain"/>
    <property type="match status" value="1"/>
</dbReference>
<dbReference type="InterPro" id="IPR016185">
    <property type="entry name" value="PreATP-grasp_dom_sf"/>
</dbReference>
<organism evidence="7 8">
    <name type="scientific">Klenkia terrae</name>
    <dbReference type="NCBI Taxonomy" id="1052259"/>
    <lineage>
        <taxon>Bacteria</taxon>
        <taxon>Bacillati</taxon>
        <taxon>Actinomycetota</taxon>
        <taxon>Actinomycetes</taxon>
        <taxon>Geodermatophilales</taxon>
        <taxon>Geodermatophilaceae</taxon>
        <taxon>Klenkia</taxon>
    </lineage>
</organism>
<dbReference type="InterPro" id="IPR011764">
    <property type="entry name" value="Biotin_carboxylation_dom"/>
</dbReference>
<gene>
    <name evidence="7" type="ORF">UXQ13_07125</name>
</gene>
<evidence type="ECO:0000256" key="3">
    <source>
        <dbReference type="ARBA" id="ARBA00022741"/>
    </source>
</evidence>
<keyword evidence="4" id="KW-0067">ATP-binding</keyword>
<dbReference type="PROSITE" id="PS50979">
    <property type="entry name" value="BC"/>
    <property type="match status" value="1"/>
</dbReference>
<dbReference type="InterPro" id="IPR005481">
    <property type="entry name" value="BC-like_N"/>
</dbReference>
<keyword evidence="3" id="KW-0547">Nucleotide-binding</keyword>
<dbReference type="InterPro" id="IPR050856">
    <property type="entry name" value="Biotin_carboxylase_complex"/>
</dbReference>
<proteinExistence type="predicted"/>
<dbReference type="PANTHER" id="PTHR18866:SF33">
    <property type="entry name" value="METHYLCROTONOYL-COA CARBOXYLASE SUBUNIT ALPHA, MITOCHONDRIAL-RELATED"/>
    <property type="match status" value="1"/>
</dbReference>
<evidence type="ECO:0000313" key="7">
    <source>
        <dbReference type="EMBL" id="MEI4278234.1"/>
    </source>
</evidence>
<protein>
    <recommendedName>
        <fullName evidence="1">biotin carboxylase</fullName>
        <ecNumber evidence="1">6.3.4.14</ecNumber>
    </recommendedName>
</protein>
<evidence type="ECO:0000256" key="2">
    <source>
        <dbReference type="ARBA" id="ARBA00022598"/>
    </source>
</evidence>
<evidence type="ECO:0000256" key="5">
    <source>
        <dbReference type="ARBA" id="ARBA00023267"/>
    </source>
</evidence>
<evidence type="ECO:0000256" key="1">
    <source>
        <dbReference type="ARBA" id="ARBA00013263"/>
    </source>
</evidence>
<evidence type="ECO:0000256" key="4">
    <source>
        <dbReference type="ARBA" id="ARBA00022840"/>
    </source>
</evidence>
<comment type="caution">
    <text evidence="7">The sequence shown here is derived from an EMBL/GenBank/DDBJ whole genome shotgun (WGS) entry which is preliminary data.</text>
</comment>
<dbReference type="Gene3D" id="3.30.470.20">
    <property type="entry name" value="ATP-grasp fold, B domain"/>
    <property type="match status" value="1"/>
</dbReference>
<dbReference type="EC" id="6.3.4.14" evidence="1"/>
<dbReference type="RefSeq" id="WP_336392072.1">
    <property type="nucleotide sequence ID" value="NZ_JBAPLV010000005.1"/>
</dbReference>
<evidence type="ECO:0000259" key="6">
    <source>
        <dbReference type="PROSITE" id="PS50979"/>
    </source>
</evidence>
<sequence length="343" mass="34542">MADTGGTGIGSVLVAGRGPMACAVIRAAEALGVKTVAVHSASERDARHVRLADDAVWLGPAPAAESYLSVPRLVEAARRSGVDAVLPVPPALAGNVELASAVVAAGLTWVGPSAAVLERLGGDGAEPASEQGFLAVVTAEGLRYVTPVRRDRDAGTARVSWTPVGWPAAGAPDLPRAARRLAEVGWRGLVTVGIDPDGALAEVSAGFSLDLAVLERAHGVDAVDLALRCATGRLRAGTSTPPRPAVVAQLRATLPPGVAGRVTGRLPDLPGPVDAEVVAVGGYAPGDRVDGWYDALLATVSAGGPDTRTAAGRVADVLTGLPETGVPHDGAAVCQVLHHLAAD</sequence>
<evidence type="ECO:0000313" key="8">
    <source>
        <dbReference type="Proteomes" id="UP001373496"/>
    </source>
</evidence>
<keyword evidence="5" id="KW-0092">Biotin</keyword>
<feature type="domain" description="Biotin carboxylation" evidence="6">
    <location>
        <begin position="8"/>
        <end position="343"/>
    </location>
</feature>
<dbReference type="Proteomes" id="UP001373496">
    <property type="component" value="Unassembled WGS sequence"/>
</dbReference>
<dbReference type="Pfam" id="PF00289">
    <property type="entry name" value="Biotin_carb_N"/>
    <property type="match status" value="1"/>
</dbReference>